<keyword evidence="2" id="KW-1185">Reference proteome</keyword>
<gene>
    <name evidence="1" type="ORF">DFR75_10844</name>
</gene>
<dbReference type="EMBL" id="SNXK01000008">
    <property type="protein sequence ID" value="TDP31439.1"/>
    <property type="molecule type" value="Genomic_DNA"/>
</dbReference>
<organism evidence="1 2">
    <name type="scientific">Nocardia ignorata</name>
    <dbReference type="NCBI Taxonomy" id="145285"/>
    <lineage>
        <taxon>Bacteria</taxon>
        <taxon>Bacillati</taxon>
        <taxon>Actinomycetota</taxon>
        <taxon>Actinomycetes</taxon>
        <taxon>Mycobacteriales</taxon>
        <taxon>Nocardiaceae</taxon>
        <taxon>Nocardia</taxon>
    </lineage>
</organism>
<evidence type="ECO:0000313" key="1">
    <source>
        <dbReference type="EMBL" id="TDP31439.1"/>
    </source>
</evidence>
<accession>A0A4R6P638</accession>
<dbReference type="Proteomes" id="UP000295087">
    <property type="component" value="Unassembled WGS sequence"/>
</dbReference>
<comment type="caution">
    <text evidence="1">The sequence shown here is derived from an EMBL/GenBank/DDBJ whole genome shotgun (WGS) entry which is preliminary data.</text>
</comment>
<name>A0A4R6P638_NOCIG</name>
<reference evidence="1 2" key="1">
    <citation type="submission" date="2019-03" db="EMBL/GenBank/DDBJ databases">
        <title>Genomic Encyclopedia of Type Strains, Phase IV (KMG-IV): sequencing the most valuable type-strain genomes for metagenomic binning, comparative biology and taxonomic classification.</title>
        <authorList>
            <person name="Goeker M."/>
        </authorList>
    </citation>
    <scope>NUCLEOTIDE SEQUENCE [LARGE SCALE GENOMIC DNA]</scope>
    <source>
        <strain evidence="1 2">DSM 44496</strain>
    </source>
</reference>
<evidence type="ECO:0000313" key="2">
    <source>
        <dbReference type="Proteomes" id="UP000295087"/>
    </source>
</evidence>
<proteinExistence type="predicted"/>
<dbReference type="AlphaFoldDB" id="A0A4R6P638"/>
<protein>
    <submittedName>
        <fullName evidence="1">Uncharacterized protein</fullName>
    </submittedName>
</protein>
<sequence length="259" mass="27688">MRTNTRGSSSSDVVASRLALSERECSGLAAVIIGSGVRSAVWAAAVSLVRTCFGAASSLGGAVHAPGVKHCGPTLPCVHAATLAACSLPAHSRLTSELSARSAFPGALGRAPNAPAVSLSWCARPWMACLSVVGHAIRRLSNRHRGVPEAGPLPVDSWPGRTPNHRCDRLTPSRLAGLDLANGRKWRARARDSRRLRCAAAFARRRITHSHHAPATSVFVYWNEFQEFCPTMPHVSGYRCEIPGLRTPGQDFVSIFAKE</sequence>